<organism evidence="5 6">
    <name type="scientific">Limulus polyphemus</name>
    <name type="common">Atlantic horseshoe crab</name>
    <dbReference type="NCBI Taxonomy" id="6850"/>
    <lineage>
        <taxon>Eukaryota</taxon>
        <taxon>Metazoa</taxon>
        <taxon>Ecdysozoa</taxon>
        <taxon>Arthropoda</taxon>
        <taxon>Chelicerata</taxon>
        <taxon>Merostomata</taxon>
        <taxon>Xiphosura</taxon>
        <taxon>Limulidae</taxon>
        <taxon>Limulus</taxon>
    </lineage>
</organism>
<sequence length="160" mass="18940">MMDSRVKKRRTLPDARKQEIREAFDLFDSDQDTFLSYYECKVAMRALGFDVKKGEVLKIIRQYKIDDKDIDKISYSDFEEVVTDWMLNRDPKEEMLKAFRLFDEDETGKISFRNLKRVARELGEDISEEELHAMIDEFDVDGDGEINEEEFLTIMLGDDI</sequence>
<accession>A0ABM1BQX6</accession>
<dbReference type="InterPro" id="IPR002048">
    <property type="entry name" value="EF_hand_dom"/>
</dbReference>
<dbReference type="PANTHER" id="PTHR23048:SF48">
    <property type="entry name" value="CENTRIN 3"/>
    <property type="match status" value="1"/>
</dbReference>
<feature type="domain" description="EF-hand" evidence="4">
    <location>
        <begin position="15"/>
        <end position="50"/>
    </location>
</feature>
<keyword evidence="3" id="KW-0106">Calcium</keyword>
<evidence type="ECO:0000259" key="4">
    <source>
        <dbReference type="PROSITE" id="PS50222"/>
    </source>
</evidence>
<dbReference type="PROSITE" id="PS00018">
    <property type="entry name" value="EF_HAND_1"/>
    <property type="match status" value="1"/>
</dbReference>
<dbReference type="Pfam" id="PF13499">
    <property type="entry name" value="EF-hand_7"/>
    <property type="match status" value="2"/>
</dbReference>
<evidence type="ECO:0000256" key="2">
    <source>
        <dbReference type="ARBA" id="ARBA00022737"/>
    </source>
</evidence>
<keyword evidence="2" id="KW-0677">Repeat</keyword>
<dbReference type="InterPro" id="IPR011992">
    <property type="entry name" value="EF-hand-dom_pair"/>
</dbReference>
<evidence type="ECO:0000313" key="7">
    <source>
        <dbReference type="RefSeq" id="XP_022255243.1"/>
    </source>
</evidence>
<dbReference type="SMART" id="SM00054">
    <property type="entry name" value="EFh"/>
    <property type="match status" value="3"/>
</dbReference>
<dbReference type="InterPro" id="IPR050230">
    <property type="entry name" value="CALM/Myosin/TropC-like"/>
</dbReference>
<feature type="domain" description="EF-hand" evidence="4">
    <location>
        <begin position="90"/>
        <end position="125"/>
    </location>
</feature>
<gene>
    <name evidence="6 7" type="primary">LOC106470900</name>
</gene>
<dbReference type="PROSITE" id="PS50222">
    <property type="entry name" value="EF_HAND_2"/>
    <property type="match status" value="3"/>
</dbReference>
<proteinExistence type="predicted"/>
<dbReference type="Gene3D" id="1.10.238.10">
    <property type="entry name" value="EF-hand"/>
    <property type="match status" value="2"/>
</dbReference>
<dbReference type="Proteomes" id="UP000694941">
    <property type="component" value="Unplaced"/>
</dbReference>
<reference evidence="6 7" key="1">
    <citation type="submission" date="2025-05" db="UniProtKB">
        <authorList>
            <consortium name="RefSeq"/>
        </authorList>
    </citation>
    <scope>IDENTIFICATION</scope>
    <source>
        <tissue evidence="6 7">Muscle</tissue>
    </source>
</reference>
<dbReference type="InterPro" id="IPR018247">
    <property type="entry name" value="EF_Hand_1_Ca_BS"/>
</dbReference>
<evidence type="ECO:0000313" key="6">
    <source>
        <dbReference type="RefSeq" id="XP_013786931.1"/>
    </source>
</evidence>
<dbReference type="GeneID" id="106470900"/>
<name>A0ABM1BQX6_LIMPO</name>
<protein>
    <submittedName>
        <fullName evidence="6 7">Centrin-3-like</fullName>
    </submittedName>
</protein>
<keyword evidence="1" id="KW-0479">Metal-binding</keyword>
<dbReference type="RefSeq" id="XP_022255243.1">
    <property type="nucleotide sequence ID" value="XM_022399535.1"/>
</dbReference>
<evidence type="ECO:0000256" key="3">
    <source>
        <dbReference type="ARBA" id="ARBA00022837"/>
    </source>
</evidence>
<dbReference type="CDD" id="cd00051">
    <property type="entry name" value="EFh"/>
    <property type="match status" value="1"/>
</dbReference>
<evidence type="ECO:0000313" key="5">
    <source>
        <dbReference type="Proteomes" id="UP000694941"/>
    </source>
</evidence>
<evidence type="ECO:0000256" key="1">
    <source>
        <dbReference type="ARBA" id="ARBA00022723"/>
    </source>
</evidence>
<feature type="domain" description="EF-hand" evidence="4">
    <location>
        <begin position="126"/>
        <end position="160"/>
    </location>
</feature>
<keyword evidence="5" id="KW-1185">Reference proteome</keyword>
<dbReference type="SUPFAM" id="SSF47473">
    <property type="entry name" value="EF-hand"/>
    <property type="match status" value="1"/>
</dbReference>
<dbReference type="PANTHER" id="PTHR23048">
    <property type="entry name" value="MYOSIN LIGHT CHAIN 1, 3"/>
    <property type="match status" value="1"/>
</dbReference>
<dbReference type="RefSeq" id="XP_013786931.1">
    <property type="nucleotide sequence ID" value="XM_013931477.2"/>
</dbReference>